<proteinExistence type="predicted"/>
<dbReference type="Pfam" id="PF03330">
    <property type="entry name" value="DPBB_1"/>
    <property type="match status" value="1"/>
</dbReference>
<protein>
    <submittedName>
        <fullName evidence="3">RlpA-like double-psi beta-barrel-protein domain-containing protein-containing protein</fullName>
    </submittedName>
</protein>
<reference evidence="3" key="2">
    <citation type="journal article" date="2020" name="Nat. Commun.">
        <title>Large-scale genome sequencing of mycorrhizal fungi provides insights into the early evolution of symbiotic traits.</title>
        <authorList>
            <person name="Miyauchi S."/>
            <person name="Kiss E."/>
            <person name="Kuo A."/>
            <person name="Drula E."/>
            <person name="Kohler A."/>
            <person name="Sanchez-Garcia M."/>
            <person name="Morin E."/>
            <person name="Andreopoulos B."/>
            <person name="Barry K.W."/>
            <person name="Bonito G."/>
            <person name="Buee M."/>
            <person name="Carver A."/>
            <person name="Chen C."/>
            <person name="Cichocki N."/>
            <person name="Clum A."/>
            <person name="Culley D."/>
            <person name="Crous P.W."/>
            <person name="Fauchery L."/>
            <person name="Girlanda M."/>
            <person name="Hayes R.D."/>
            <person name="Keri Z."/>
            <person name="LaButti K."/>
            <person name="Lipzen A."/>
            <person name="Lombard V."/>
            <person name="Magnuson J."/>
            <person name="Maillard F."/>
            <person name="Murat C."/>
            <person name="Nolan M."/>
            <person name="Ohm R.A."/>
            <person name="Pangilinan J."/>
            <person name="Pereira M.F."/>
            <person name="Perotto S."/>
            <person name="Peter M."/>
            <person name="Pfister S."/>
            <person name="Riley R."/>
            <person name="Sitrit Y."/>
            <person name="Stielow J.B."/>
            <person name="Szollosi G."/>
            <person name="Zifcakova L."/>
            <person name="Stursova M."/>
            <person name="Spatafora J.W."/>
            <person name="Tedersoo L."/>
            <person name="Vaario L.M."/>
            <person name="Yamada A."/>
            <person name="Yan M."/>
            <person name="Wang P."/>
            <person name="Xu J."/>
            <person name="Bruns T."/>
            <person name="Baldrian P."/>
            <person name="Vilgalys R."/>
            <person name="Dunand C."/>
            <person name="Henrissat B."/>
            <person name="Grigoriev I.V."/>
            <person name="Hibbett D."/>
            <person name="Nagy L.G."/>
            <person name="Martin F.M."/>
        </authorList>
    </citation>
    <scope>NUCLEOTIDE SEQUENCE</scope>
    <source>
        <strain evidence="3">BED1</strain>
    </source>
</reference>
<accession>A0AAD4C2E9</accession>
<dbReference type="Gene3D" id="2.40.40.10">
    <property type="entry name" value="RlpA-like domain"/>
    <property type="match status" value="1"/>
</dbReference>
<dbReference type="AlphaFoldDB" id="A0AAD4C2E9"/>
<dbReference type="SUPFAM" id="SSF50685">
    <property type="entry name" value="Barwin-like endoglucanases"/>
    <property type="match status" value="1"/>
</dbReference>
<feature type="non-terminal residue" evidence="3">
    <location>
        <position position="1"/>
    </location>
</feature>
<comment type="caution">
    <text evidence="3">The sequence shown here is derived from an EMBL/GenBank/DDBJ whole genome shotgun (WGS) entry which is preliminary data.</text>
</comment>
<evidence type="ECO:0000313" key="4">
    <source>
        <dbReference type="Proteomes" id="UP001194468"/>
    </source>
</evidence>
<evidence type="ECO:0000259" key="2">
    <source>
        <dbReference type="Pfam" id="PF03330"/>
    </source>
</evidence>
<evidence type="ECO:0000313" key="3">
    <source>
        <dbReference type="EMBL" id="KAF8446014.1"/>
    </source>
</evidence>
<dbReference type="PANTHER" id="PTHR31836:SF28">
    <property type="entry name" value="SRCR DOMAIN-CONTAINING PROTEIN-RELATED"/>
    <property type="match status" value="1"/>
</dbReference>
<name>A0AAD4C2E9_BOLED</name>
<dbReference type="InterPro" id="IPR036908">
    <property type="entry name" value="RlpA-like_sf"/>
</dbReference>
<organism evidence="3 4">
    <name type="scientific">Boletus edulis BED1</name>
    <dbReference type="NCBI Taxonomy" id="1328754"/>
    <lineage>
        <taxon>Eukaryota</taxon>
        <taxon>Fungi</taxon>
        <taxon>Dikarya</taxon>
        <taxon>Basidiomycota</taxon>
        <taxon>Agaricomycotina</taxon>
        <taxon>Agaricomycetes</taxon>
        <taxon>Agaricomycetidae</taxon>
        <taxon>Boletales</taxon>
        <taxon>Boletineae</taxon>
        <taxon>Boletaceae</taxon>
        <taxon>Boletoideae</taxon>
        <taxon>Boletus</taxon>
    </lineage>
</organism>
<dbReference type="CDD" id="cd22191">
    <property type="entry name" value="DPBB_RlpA_EXP_N-like"/>
    <property type="match status" value="1"/>
</dbReference>
<feature type="domain" description="RlpA-like protein double-psi beta-barrel" evidence="2">
    <location>
        <begin position="46"/>
        <end position="96"/>
    </location>
</feature>
<evidence type="ECO:0000256" key="1">
    <source>
        <dbReference type="ARBA" id="ARBA00022729"/>
    </source>
</evidence>
<dbReference type="InterPro" id="IPR009009">
    <property type="entry name" value="RlpA-like_DPBB"/>
</dbReference>
<sequence length="100" mass="10633">GTYYATGLGACGITNNDGQHIAAVSHVLFDAFPGYAGVNPNTNPVCGKQVTVTYQGKTVTVTITDRCEACQVTDLDFSPSAFDILADPSVGRIDMTWDWV</sequence>
<gene>
    <name evidence="3" type="ORF">L210DRAFT_841669</name>
</gene>
<dbReference type="InterPro" id="IPR051477">
    <property type="entry name" value="Expansin_CellWall"/>
</dbReference>
<keyword evidence="4" id="KW-1185">Reference proteome</keyword>
<keyword evidence="1" id="KW-0732">Signal</keyword>
<dbReference type="EMBL" id="WHUW01000005">
    <property type="protein sequence ID" value="KAF8446014.1"/>
    <property type="molecule type" value="Genomic_DNA"/>
</dbReference>
<reference evidence="3" key="1">
    <citation type="submission" date="2019-10" db="EMBL/GenBank/DDBJ databases">
        <authorList>
            <consortium name="DOE Joint Genome Institute"/>
            <person name="Kuo A."/>
            <person name="Miyauchi S."/>
            <person name="Kiss E."/>
            <person name="Drula E."/>
            <person name="Kohler A."/>
            <person name="Sanchez-Garcia M."/>
            <person name="Andreopoulos B."/>
            <person name="Barry K.W."/>
            <person name="Bonito G."/>
            <person name="Buee M."/>
            <person name="Carver A."/>
            <person name="Chen C."/>
            <person name="Cichocki N."/>
            <person name="Clum A."/>
            <person name="Culley D."/>
            <person name="Crous P.W."/>
            <person name="Fauchery L."/>
            <person name="Girlanda M."/>
            <person name="Hayes R."/>
            <person name="Keri Z."/>
            <person name="LaButti K."/>
            <person name="Lipzen A."/>
            <person name="Lombard V."/>
            <person name="Magnuson J."/>
            <person name="Maillard F."/>
            <person name="Morin E."/>
            <person name="Murat C."/>
            <person name="Nolan M."/>
            <person name="Ohm R."/>
            <person name="Pangilinan J."/>
            <person name="Pereira M."/>
            <person name="Perotto S."/>
            <person name="Peter M."/>
            <person name="Riley R."/>
            <person name="Sitrit Y."/>
            <person name="Stielow B."/>
            <person name="Szollosi G."/>
            <person name="Zifcakova L."/>
            <person name="Stursova M."/>
            <person name="Spatafora J.W."/>
            <person name="Tedersoo L."/>
            <person name="Vaario L.-M."/>
            <person name="Yamada A."/>
            <person name="Yan M."/>
            <person name="Wang P."/>
            <person name="Xu J."/>
            <person name="Bruns T."/>
            <person name="Baldrian P."/>
            <person name="Vilgalys R."/>
            <person name="Henrissat B."/>
            <person name="Grigoriev I.V."/>
            <person name="Hibbett D."/>
            <person name="Nagy L.G."/>
            <person name="Martin F.M."/>
        </authorList>
    </citation>
    <scope>NUCLEOTIDE SEQUENCE</scope>
    <source>
        <strain evidence="3">BED1</strain>
    </source>
</reference>
<dbReference type="Proteomes" id="UP001194468">
    <property type="component" value="Unassembled WGS sequence"/>
</dbReference>
<dbReference type="PANTHER" id="PTHR31836">
    <property type="match status" value="1"/>
</dbReference>